<dbReference type="Proteomes" id="UP000516052">
    <property type="component" value="Chromosome"/>
</dbReference>
<feature type="domain" description="Carboxymuconolactone decarboxylase-like" evidence="1">
    <location>
        <begin position="20"/>
        <end position="103"/>
    </location>
</feature>
<dbReference type="InterPro" id="IPR003779">
    <property type="entry name" value="CMD-like"/>
</dbReference>
<organism evidence="2 3">
    <name type="scientific">Streptomyces roseirectus</name>
    <dbReference type="NCBI Taxonomy" id="2768066"/>
    <lineage>
        <taxon>Bacteria</taxon>
        <taxon>Bacillati</taxon>
        <taxon>Actinomycetota</taxon>
        <taxon>Actinomycetes</taxon>
        <taxon>Kitasatosporales</taxon>
        <taxon>Streptomycetaceae</taxon>
        <taxon>Streptomyces</taxon>
    </lineage>
</organism>
<evidence type="ECO:0000313" key="3">
    <source>
        <dbReference type="Proteomes" id="UP000516052"/>
    </source>
</evidence>
<dbReference type="Pfam" id="PF02627">
    <property type="entry name" value="CMD"/>
    <property type="match status" value="1"/>
</dbReference>
<dbReference type="PANTHER" id="PTHR34846:SF11">
    <property type="entry name" value="4-CARBOXYMUCONOLACTONE DECARBOXYLASE FAMILY PROTEIN (AFU_ORTHOLOGUE AFUA_6G11590)"/>
    <property type="match status" value="1"/>
</dbReference>
<evidence type="ECO:0000313" key="2">
    <source>
        <dbReference type="EMBL" id="QNP76154.1"/>
    </source>
</evidence>
<evidence type="ECO:0000259" key="1">
    <source>
        <dbReference type="Pfam" id="PF02627"/>
    </source>
</evidence>
<keyword evidence="3" id="KW-1185">Reference proteome</keyword>
<dbReference type="KEGG" id="sroi:IAG44_39500"/>
<sequence length="165" mass="17806">MRARRGGHLTPLDETLLHSPPVADGWNTLLGAIRTQTLLDADIRELAILRVAALNGAAYEWDAHQPVALRAGLSRHQTDALRGAAEDAAPLLTPAQRCALAYTDAMTRAVDVPDEVFDRLRSHFDDRRIVELTAVIATYNLVSRFLVALHVGSPGGPADENGAQA</sequence>
<name>A0A7H0ITN8_9ACTN</name>
<dbReference type="SUPFAM" id="SSF69118">
    <property type="entry name" value="AhpD-like"/>
    <property type="match status" value="1"/>
</dbReference>
<dbReference type="PANTHER" id="PTHR34846">
    <property type="entry name" value="4-CARBOXYMUCONOLACTONE DECARBOXYLASE FAMILY PROTEIN (AFU_ORTHOLOGUE AFUA_6G11590)"/>
    <property type="match status" value="1"/>
</dbReference>
<dbReference type="EMBL" id="CP060828">
    <property type="protein sequence ID" value="QNP76154.1"/>
    <property type="molecule type" value="Genomic_DNA"/>
</dbReference>
<protein>
    <submittedName>
        <fullName evidence="2">Carboxymuconolactone decarboxylase family protein</fullName>
    </submittedName>
</protein>
<reference evidence="2 3" key="1">
    <citation type="submission" date="2020-08" db="EMBL/GenBank/DDBJ databases">
        <title>A novel species.</title>
        <authorList>
            <person name="Gao J."/>
        </authorList>
    </citation>
    <scope>NUCLEOTIDE SEQUENCE [LARGE SCALE GENOMIC DNA]</scope>
    <source>
        <strain evidence="2 3">CRXT-G-22</strain>
    </source>
</reference>
<dbReference type="InterPro" id="IPR029032">
    <property type="entry name" value="AhpD-like"/>
</dbReference>
<accession>A0A7H0ITN8</accession>
<dbReference type="AlphaFoldDB" id="A0A7H0ITN8"/>
<proteinExistence type="predicted"/>
<dbReference type="GO" id="GO:0051920">
    <property type="term" value="F:peroxiredoxin activity"/>
    <property type="evidence" value="ECO:0007669"/>
    <property type="project" value="InterPro"/>
</dbReference>
<dbReference type="Gene3D" id="1.20.1290.10">
    <property type="entry name" value="AhpD-like"/>
    <property type="match status" value="1"/>
</dbReference>
<gene>
    <name evidence="2" type="ORF">IAG44_39500</name>
</gene>